<evidence type="ECO:0000313" key="2">
    <source>
        <dbReference type="EMBL" id="QJA87394.1"/>
    </source>
</evidence>
<dbReference type="AlphaFoldDB" id="A0A6M3L173"/>
<evidence type="ECO:0008006" key="3">
    <source>
        <dbReference type="Google" id="ProtNLM"/>
    </source>
</evidence>
<feature type="compositionally biased region" description="Polar residues" evidence="1">
    <location>
        <begin position="582"/>
        <end position="601"/>
    </location>
</feature>
<protein>
    <recommendedName>
        <fullName evidence="3">Portal protein</fullName>
    </recommendedName>
</protein>
<evidence type="ECO:0000256" key="1">
    <source>
        <dbReference type="SAM" id="MobiDB-lite"/>
    </source>
</evidence>
<proteinExistence type="predicted"/>
<feature type="region of interest" description="Disordered" evidence="1">
    <location>
        <begin position="538"/>
        <end position="610"/>
    </location>
</feature>
<reference evidence="2" key="1">
    <citation type="submission" date="2020-03" db="EMBL/GenBank/DDBJ databases">
        <title>The deep terrestrial virosphere.</title>
        <authorList>
            <person name="Holmfeldt K."/>
            <person name="Nilsson E."/>
            <person name="Simone D."/>
            <person name="Lopez-Fernandez M."/>
            <person name="Wu X."/>
            <person name="de Brujin I."/>
            <person name="Lundin D."/>
            <person name="Andersson A."/>
            <person name="Bertilsson S."/>
            <person name="Dopson M."/>
        </authorList>
    </citation>
    <scope>NUCLEOTIDE SEQUENCE</scope>
    <source>
        <strain evidence="2">MM415B03003</strain>
    </source>
</reference>
<sequence>MERPKPKIEDIIKLEEKLSNDVYGEVHRLFKTDEQFYELDFAELLDLPKEIEDTSIILPTGRDMVDAAVDHTDINNARVYTSRKGMKKIDDEAAEMFRKFCLGLIYRTNTESPISPWRVAAKHFWLYGVNWYKTLWDADMWPSKPSKKNGEDDDEYGERIIEWQGHNEFTVPLKISVPHPTWVKPDPDHPEPQYVIESCEKECFAIMGKYPKWQNPLGKDTTGKVKWIEYWDDTWKCYLADGEPVIKFGGGVVKHRYGFIPYVEVDSGLGNIDSKNSFKSRWVGMLRYIYDLLVSDSRNYSLGDYVLKSGALPWGYLTGENAKLVKDIDRRYGSFKPLPEGVEIKQMSPDVPPDALRVWLSITEDAIASHTAPRSVRGMPEQGVRSGADRRLMIAEAATRYAYSAQAFQYGTAKVLINCAKLFKYVIPGDLHLWCHSGVDSDDFDGIIKRDLLKEPFTPHVEFAPISEEDEYRRHDDLIRQLQVGLVTKKHARRQMSNIDPLAMAEEEEREQIAQSPSLLQARDQAIAEAWARANAQRQNAQNVKASRQMIGQQPTPQNPQQPMGGMTTGVPQRAPLGSAGDMQNQIRQQRSPVPINPNQGQTGGGRRYA</sequence>
<organism evidence="2">
    <name type="scientific">viral metagenome</name>
    <dbReference type="NCBI Taxonomy" id="1070528"/>
    <lineage>
        <taxon>unclassified sequences</taxon>
        <taxon>metagenomes</taxon>
        <taxon>organismal metagenomes</taxon>
    </lineage>
</organism>
<feature type="compositionally biased region" description="Low complexity" evidence="1">
    <location>
        <begin position="553"/>
        <end position="563"/>
    </location>
</feature>
<accession>A0A6M3L173</accession>
<name>A0A6M3L173_9ZZZZ</name>
<dbReference type="EMBL" id="MT142702">
    <property type="protein sequence ID" value="QJA87394.1"/>
    <property type="molecule type" value="Genomic_DNA"/>
</dbReference>
<gene>
    <name evidence="2" type="ORF">MM415B03003_0011</name>
</gene>